<keyword evidence="2" id="KW-1185">Reference proteome</keyword>
<protein>
    <submittedName>
        <fullName evidence="1">Uncharacterized protein</fullName>
    </submittedName>
</protein>
<sequence length="119" mass="13849">MRGRYGNNDVSKYSRTWRMIENKELVDKHLKKNIHNGDSWLWFENWLGDGNISDALDEIPLDLKINKVYNNETAFKVTELRQSQFARIVTPPNASMVIAWTPPVQEVYKLNGMNHDSAI</sequence>
<proteinExistence type="predicted"/>
<name>A0ABD2XVB1_9GENT</name>
<organism evidence="1 2">
    <name type="scientific">Cinchona calisaya</name>
    <dbReference type="NCBI Taxonomy" id="153742"/>
    <lineage>
        <taxon>Eukaryota</taxon>
        <taxon>Viridiplantae</taxon>
        <taxon>Streptophyta</taxon>
        <taxon>Embryophyta</taxon>
        <taxon>Tracheophyta</taxon>
        <taxon>Spermatophyta</taxon>
        <taxon>Magnoliopsida</taxon>
        <taxon>eudicotyledons</taxon>
        <taxon>Gunneridae</taxon>
        <taxon>Pentapetalae</taxon>
        <taxon>asterids</taxon>
        <taxon>lamiids</taxon>
        <taxon>Gentianales</taxon>
        <taxon>Rubiaceae</taxon>
        <taxon>Cinchonoideae</taxon>
        <taxon>Cinchoneae</taxon>
        <taxon>Cinchona</taxon>
    </lineage>
</organism>
<evidence type="ECO:0000313" key="2">
    <source>
        <dbReference type="Proteomes" id="UP001630127"/>
    </source>
</evidence>
<evidence type="ECO:0000313" key="1">
    <source>
        <dbReference type="EMBL" id="KAL3498189.1"/>
    </source>
</evidence>
<dbReference type="Proteomes" id="UP001630127">
    <property type="component" value="Unassembled WGS sequence"/>
</dbReference>
<dbReference type="EMBL" id="JBJUIK010000017">
    <property type="protein sequence ID" value="KAL3498189.1"/>
    <property type="molecule type" value="Genomic_DNA"/>
</dbReference>
<dbReference type="AlphaFoldDB" id="A0ABD2XVB1"/>
<reference evidence="1 2" key="1">
    <citation type="submission" date="2024-11" db="EMBL/GenBank/DDBJ databases">
        <title>A near-complete genome assembly of Cinchona calisaya.</title>
        <authorList>
            <person name="Lian D.C."/>
            <person name="Zhao X.W."/>
            <person name="Wei L."/>
        </authorList>
    </citation>
    <scope>NUCLEOTIDE SEQUENCE [LARGE SCALE GENOMIC DNA]</scope>
    <source>
        <tissue evidence="1">Nenye</tissue>
    </source>
</reference>
<gene>
    <name evidence="1" type="ORF">ACH5RR_040921</name>
</gene>
<comment type="caution">
    <text evidence="1">The sequence shown here is derived from an EMBL/GenBank/DDBJ whole genome shotgun (WGS) entry which is preliminary data.</text>
</comment>
<accession>A0ABD2XVB1</accession>